<feature type="signal peptide" evidence="1">
    <location>
        <begin position="1"/>
        <end position="20"/>
    </location>
</feature>
<reference evidence="2 3" key="1">
    <citation type="journal article" date="2018" name="G3 (Bethesda)">
        <title>Phylogenetic and Phylogenomic Definition of Rhizopus Species.</title>
        <authorList>
            <person name="Gryganskyi A.P."/>
            <person name="Golan J."/>
            <person name="Dolatabadi S."/>
            <person name="Mondo S."/>
            <person name="Robb S."/>
            <person name="Idnurm A."/>
            <person name="Muszewska A."/>
            <person name="Steczkiewicz K."/>
            <person name="Masonjones S."/>
            <person name="Liao H.L."/>
            <person name="Gajdeczka M.T."/>
            <person name="Anike F."/>
            <person name="Vuek A."/>
            <person name="Anishchenko I.M."/>
            <person name="Voigt K."/>
            <person name="de Hoog G.S."/>
            <person name="Smith M.E."/>
            <person name="Heitman J."/>
            <person name="Vilgalys R."/>
            <person name="Stajich J.E."/>
        </authorList>
    </citation>
    <scope>NUCLEOTIDE SEQUENCE [LARGE SCALE GENOMIC DNA]</scope>
    <source>
        <strain evidence="2 3">LSU 92-RS-03</strain>
    </source>
</reference>
<dbReference type="InterPro" id="IPR014867">
    <property type="entry name" value="Spore_coat_CotH_CotH2/3/7"/>
</dbReference>
<accession>A0A367J2C2</accession>
<proteinExistence type="predicted"/>
<comment type="caution">
    <text evidence="2">The sequence shown here is derived from an EMBL/GenBank/DDBJ whole genome shotgun (WGS) entry which is preliminary data.</text>
</comment>
<dbReference type="Pfam" id="PF08757">
    <property type="entry name" value="CotH"/>
    <property type="match status" value="1"/>
</dbReference>
<gene>
    <name evidence="2" type="ORF">CU098_005398</name>
</gene>
<sequence>MLLLKHLLAAGLLLSSLANAQQNQSSDIEYNVIALLNQTLYKSVSVVVDNVSYPLNSNTTFPILFSGKAPLAQSGYHYVKTYTNDDVLAESFMRQPVNTTTPHEFFNRTWNSHNNAQFPQIYSPLESISRIKSNLHRDNEIPTLHIVGNSSQIDLLNRNISSDITVESNLTYLSLQDAFQFEGVELSLSGRSSRWMPKLSYNLKLKKKDGLYGYRRLKLRALYLDPSYLREQVAYDFVKSVGLISSEFSYVRVFMNDQELGLFGLIDTFKSNWLSNVFADGKDSYKNGYLYQGLYTSPASSAQNHTSDLSYYDNSTAYEDGQYKLKKKASGGKKDDFDPLIDFTKFIANAPTNSSDAVEKWNERLDTDSFLRSLALEVLAGYSDGYLTMADNYYLYQNPKNDQFIYISSDMDITLGATMFTMSDIWSGNYSTFPGWGKRPLVKQIMLVPEFKQTFTHLLQNITAQLVNPDVTQPRLNDLVNMIREDVEWDQTLARVGKGVAMDSDSSVVGDAVGTNMPDGLDMNAVMDLASRLQTGVPFDIAVNGPTGHSSLSGLKEWISNIHQNTTQFFSQQ</sequence>
<evidence type="ECO:0000313" key="2">
    <source>
        <dbReference type="EMBL" id="RCH83871.1"/>
    </source>
</evidence>
<keyword evidence="1" id="KW-0732">Signal</keyword>
<dbReference type="Proteomes" id="UP000253551">
    <property type="component" value="Unassembled WGS sequence"/>
</dbReference>
<name>A0A367J2C2_RHIST</name>
<feature type="chain" id="PRO_5016694213" evidence="1">
    <location>
        <begin position="21"/>
        <end position="573"/>
    </location>
</feature>
<dbReference type="EMBL" id="PJQM01004614">
    <property type="protein sequence ID" value="RCH83871.1"/>
    <property type="molecule type" value="Genomic_DNA"/>
</dbReference>
<evidence type="ECO:0000313" key="3">
    <source>
        <dbReference type="Proteomes" id="UP000253551"/>
    </source>
</evidence>
<protein>
    <submittedName>
        <fullName evidence="2">Uncharacterized protein</fullName>
    </submittedName>
</protein>
<dbReference type="AlphaFoldDB" id="A0A367J2C2"/>
<organism evidence="2 3">
    <name type="scientific">Rhizopus stolonifer</name>
    <name type="common">Rhizopus nigricans</name>
    <dbReference type="NCBI Taxonomy" id="4846"/>
    <lineage>
        <taxon>Eukaryota</taxon>
        <taxon>Fungi</taxon>
        <taxon>Fungi incertae sedis</taxon>
        <taxon>Mucoromycota</taxon>
        <taxon>Mucoromycotina</taxon>
        <taxon>Mucoromycetes</taxon>
        <taxon>Mucorales</taxon>
        <taxon>Mucorineae</taxon>
        <taxon>Rhizopodaceae</taxon>
        <taxon>Rhizopus</taxon>
    </lineage>
</organism>
<dbReference type="OrthoDB" id="10267127at2759"/>
<dbReference type="STRING" id="4846.A0A367J2C2"/>
<evidence type="ECO:0000256" key="1">
    <source>
        <dbReference type="SAM" id="SignalP"/>
    </source>
</evidence>
<keyword evidence="3" id="KW-1185">Reference proteome</keyword>
<dbReference type="PANTHER" id="PTHR40050:SF1">
    <property type="entry name" value="INNER SPORE COAT PROTEIN H"/>
    <property type="match status" value="1"/>
</dbReference>
<dbReference type="PANTHER" id="PTHR40050">
    <property type="entry name" value="INNER SPORE COAT PROTEIN H"/>
    <property type="match status" value="1"/>
</dbReference>